<name>A0A0V0XHW6_TRIPS</name>
<evidence type="ECO:0000259" key="18">
    <source>
        <dbReference type="PROSITE" id="PS50158"/>
    </source>
</evidence>
<evidence type="ECO:0000313" key="21">
    <source>
        <dbReference type="Proteomes" id="UP000054815"/>
    </source>
</evidence>
<dbReference type="STRING" id="6337.A0A0V0XHW6"/>
<evidence type="ECO:0000256" key="11">
    <source>
        <dbReference type="ARBA" id="ARBA00022908"/>
    </source>
</evidence>
<dbReference type="GO" id="GO:0008270">
    <property type="term" value="F:zinc ion binding"/>
    <property type="evidence" value="ECO:0007669"/>
    <property type="project" value="UniProtKB-KW"/>
</dbReference>
<dbReference type="InterPro" id="IPR012337">
    <property type="entry name" value="RNaseH-like_sf"/>
</dbReference>
<dbReference type="SUPFAM" id="SSF53098">
    <property type="entry name" value="Ribonuclease H-like"/>
    <property type="match status" value="1"/>
</dbReference>
<keyword evidence="16" id="KW-0863">Zinc-finger</keyword>
<dbReference type="Pfam" id="PF14223">
    <property type="entry name" value="Retrotran_gag_2"/>
    <property type="match status" value="1"/>
</dbReference>
<dbReference type="GO" id="GO:0004519">
    <property type="term" value="F:endonuclease activity"/>
    <property type="evidence" value="ECO:0007669"/>
    <property type="project" value="UniProtKB-KW"/>
</dbReference>
<evidence type="ECO:0000256" key="3">
    <source>
        <dbReference type="ARBA" id="ARBA00022670"/>
    </source>
</evidence>
<keyword evidence="13" id="KW-0808">Transferase</keyword>
<keyword evidence="7" id="KW-0255">Endonuclease</keyword>
<evidence type="ECO:0000256" key="16">
    <source>
        <dbReference type="PROSITE-ProRule" id="PRU00047"/>
    </source>
</evidence>
<dbReference type="EMBL" id="JYDU01000284">
    <property type="protein sequence ID" value="KRX87476.1"/>
    <property type="molecule type" value="Genomic_DNA"/>
</dbReference>
<dbReference type="Gene3D" id="4.10.60.10">
    <property type="entry name" value="Zinc finger, CCHC-type"/>
    <property type="match status" value="1"/>
</dbReference>
<dbReference type="Pfam" id="PF00665">
    <property type="entry name" value="rve"/>
    <property type="match status" value="1"/>
</dbReference>
<reference evidence="20 21" key="1">
    <citation type="submission" date="2015-01" db="EMBL/GenBank/DDBJ databases">
        <title>Evolution of Trichinella species and genotypes.</title>
        <authorList>
            <person name="Korhonen P.K."/>
            <person name="Edoardo P."/>
            <person name="Giuseppe L.R."/>
            <person name="Gasser R.B."/>
        </authorList>
    </citation>
    <scope>NUCLEOTIDE SEQUENCE [LARGE SCALE GENOMIC DNA]</scope>
    <source>
        <strain evidence="20">ISS141</strain>
    </source>
</reference>
<dbReference type="GO" id="GO:0003887">
    <property type="term" value="F:DNA-directed DNA polymerase activity"/>
    <property type="evidence" value="ECO:0007669"/>
    <property type="project" value="UniProtKB-KW"/>
</dbReference>
<dbReference type="PANTHER" id="PTHR42648">
    <property type="entry name" value="TRANSPOSASE, PUTATIVE-RELATED"/>
    <property type="match status" value="1"/>
</dbReference>
<keyword evidence="11" id="KW-0229">DNA integration</keyword>
<dbReference type="PROSITE" id="PS50994">
    <property type="entry name" value="INTEGRASE"/>
    <property type="match status" value="1"/>
</dbReference>
<keyword evidence="15" id="KW-0233">DNA recombination</keyword>
<dbReference type="InterPro" id="IPR036875">
    <property type="entry name" value="Znf_CCHC_sf"/>
</dbReference>
<evidence type="ECO:0000259" key="19">
    <source>
        <dbReference type="PROSITE" id="PS50994"/>
    </source>
</evidence>
<protein>
    <submittedName>
        <fullName evidence="20">Retrovirus-related Pol polyprotein from transposon TNT 1-94</fullName>
    </submittedName>
</protein>
<keyword evidence="6" id="KW-0547">Nucleotide-binding</keyword>
<gene>
    <name evidence="20" type="ORF">T4E_3148</name>
</gene>
<evidence type="ECO:0000256" key="2">
    <source>
        <dbReference type="ARBA" id="ARBA00022612"/>
    </source>
</evidence>
<dbReference type="SMART" id="SM00343">
    <property type="entry name" value="ZnF_C2HC"/>
    <property type="match status" value="1"/>
</dbReference>
<dbReference type="Pfam" id="PF13976">
    <property type="entry name" value="gag_pre-integrs"/>
    <property type="match status" value="1"/>
</dbReference>
<dbReference type="InterPro" id="IPR054722">
    <property type="entry name" value="PolX-like_BBD"/>
</dbReference>
<keyword evidence="13" id="KW-0239">DNA-directed DNA polymerase</keyword>
<keyword evidence="2" id="KW-1188">Viral release from host cell</keyword>
<evidence type="ECO:0000256" key="6">
    <source>
        <dbReference type="ARBA" id="ARBA00022741"/>
    </source>
</evidence>
<dbReference type="GO" id="GO:0015074">
    <property type="term" value="P:DNA integration"/>
    <property type="evidence" value="ECO:0007669"/>
    <property type="project" value="UniProtKB-KW"/>
</dbReference>
<evidence type="ECO:0000256" key="1">
    <source>
        <dbReference type="ARBA" id="ARBA00002180"/>
    </source>
</evidence>
<evidence type="ECO:0000256" key="4">
    <source>
        <dbReference type="ARBA" id="ARBA00022722"/>
    </source>
</evidence>
<evidence type="ECO:0000256" key="9">
    <source>
        <dbReference type="ARBA" id="ARBA00022840"/>
    </source>
</evidence>
<keyword evidence="4" id="KW-0540">Nuclease</keyword>
<keyword evidence="16" id="KW-0862">Zinc</keyword>
<dbReference type="SUPFAM" id="SSF57756">
    <property type="entry name" value="Retrovirus zinc finger-like domains"/>
    <property type="match status" value="1"/>
</dbReference>
<dbReference type="Pfam" id="PF22936">
    <property type="entry name" value="Pol_BBD"/>
    <property type="match status" value="1"/>
</dbReference>
<evidence type="ECO:0000256" key="12">
    <source>
        <dbReference type="ARBA" id="ARBA00022918"/>
    </source>
</evidence>
<evidence type="ECO:0000256" key="10">
    <source>
        <dbReference type="ARBA" id="ARBA00022842"/>
    </source>
</evidence>
<evidence type="ECO:0000256" key="7">
    <source>
        <dbReference type="ARBA" id="ARBA00022759"/>
    </source>
</evidence>
<evidence type="ECO:0000256" key="14">
    <source>
        <dbReference type="ARBA" id="ARBA00023113"/>
    </source>
</evidence>
<keyword evidence="3" id="KW-0645">Protease</keyword>
<evidence type="ECO:0000256" key="13">
    <source>
        <dbReference type="ARBA" id="ARBA00022932"/>
    </source>
</evidence>
<dbReference type="GO" id="GO:0005524">
    <property type="term" value="F:ATP binding"/>
    <property type="evidence" value="ECO:0007669"/>
    <property type="project" value="UniProtKB-KW"/>
</dbReference>
<comment type="function">
    <text evidence="1">The aspartyl protease (PR) mediates the proteolytic cleavages of the Gag and Gag-Pol polyproteins after assembly of the VLP.</text>
</comment>
<dbReference type="InterPro" id="IPR001878">
    <property type="entry name" value="Znf_CCHC"/>
</dbReference>
<keyword evidence="12" id="KW-0695">RNA-directed DNA polymerase</keyword>
<sequence>MESEKVLILLNAENYSRWKFKIAAVLEAKDRHDVVTGEATCPQKDESEIKAWKKRGVLARSIILRSLDDFPHAFIRSCITSREMMNCIVRIKEQATVSSKLLVSSEFHAYKWKPGMNVTLFIAGLNAIVSKMQSLQIELDDEIIIGTVIQCLPSHCDSFRQSWRLSARKAVTISHLTSQLRACESDQLCRSMQAVSIGEALVGKRTTSKELNENSKKRNIECWNCKKKGHIRSECRSQRKLNSSTLKDRTKSLNRTGFVARSWLDIRQEPNDGWLADSGAFKHITRNRHWFSTLEIIEPQGVRIGNDKMIYAVGIGTIDVEVFNGKQWIASVLNDVLYVPEFGSSCLLSLGAATARGYKIIMDKFNIRLMMNNRTELVGYKDGDLYTLLIRRLSDNTSMSAMLTEGETHSFELWHQRLGHISVEKIKTMMQRKLVDGLRATAEEKFFCEGCVLGSMTRKPHKEVTERRQSVPGEIIHADVCVPFIHPSVGGNRYFICFKDESSGYRKVYFMKTKDEVLRCLKIALTEIKQETGRDVQRIRTDRGTEFANRELDNFLTEKKIVHEKTPPYAPQCNGMAERENRTLVEKARAMLHKRNLPRCLWAKANGLEGDQLLSICESLAVTHMYTFPTSIEGNSIQKPEKLFLLAMDRSLQKRLVLIDGEEDSWMQTADKDEDDNTDDKTEKRGPGRPPGSKNKIKVISNPLKMELRSKSTERTAMLAAADPLTEEEALGGANAEKWKEAMLEEISALHMNDIWILTDLPADQKTIQFRYESVRTLLAIAAVGSLIFLMNCTRPDISFEVSKVAQFAENLGLSHWKTVKRIFRYIKGTEDLKLVYCSNLKRDKIGIPLMENQHQLIAFCDTDWAEDADSRRSTFGYIMTFCNGPIVWSSRVQKTIALSTVEAEYIALTEDVKEVKWIRQNQVTPTPLFSDNQGAAFLTKTPQHHRRTKHIDIRYHFIRTEQEQAVVSVEYIPSDKQPADMLTKALSSPRHLKCRQMRCMNADKVGSEGVLK</sequence>
<comment type="caution">
    <text evidence="20">The sequence shown here is derived from an EMBL/GenBank/DDBJ whole genome shotgun (WGS) entry which is preliminary data.</text>
</comment>
<keyword evidence="13" id="KW-0548">Nucleotidyltransferase</keyword>
<accession>A0A0V0XHW6</accession>
<dbReference type="InterPro" id="IPR039537">
    <property type="entry name" value="Retrotran_Ty1/copia-like"/>
</dbReference>
<dbReference type="InterPro" id="IPR036397">
    <property type="entry name" value="RNaseH_sf"/>
</dbReference>
<feature type="region of interest" description="Disordered" evidence="17">
    <location>
        <begin position="667"/>
        <end position="697"/>
    </location>
</feature>
<evidence type="ECO:0000256" key="15">
    <source>
        <dbReference type="ARBA" id="ARBA00023172"/>
    </source>
</evidence>
<dbReference type="GO" id="GO:0003676">
    <property type="term" value="F:nucleic acid binding"/>
    <property type="evidence" value="ECO:0007669"/>
    <property type="project" value="InterPro"/>
</dbReference>
<keyword evidence="10" id="KW-0460">Magnesium</keyword>
<dbReference type="AlphaFoldDB" id="A0A0V0XHW6"/>
<dbReference type="Proteomes" id="UP000054815">
    <property type="component" value="Unassembled WGS sequence"/>
</dbReference>
<dbReference type="InterPro" id="IPR025724">
    <property type="entry name" value="GAG-pre-integrase_dom"/>
</dbReference>
<evidence type="ECO:0000313" key="20">
    <source>
        <dbReference type="EMBL" id="KRX87476.1"/>
    </source>
</evidence>
<evidence type="ECO:0000256" key="5">
    <source>
        <dbReference type="ARBA" id="ARBA00022723"/>
    </source>
</evidence>
<organism evidence="20 21">
    <name type="scientific">Trichinella pseudospiralis</name>
    <name type="common">Parasitic roundworm</name>
    <dbReference type="NCBI Taxonomy" id="6337"/>
    <lineage>
        <taxon>Eukaryota</taxon>
        <taxon>Metazoa</taxon>
        <taxon>Ecdysozoa</taxon>
        <taxon>Nematoda</taxon>
        <taxon>Enoplea</taxon>
        <taxon>Dorylaimia</taxon>
        <taxon>Trichinellida</taxon>
        <taxon>Trichinellidae</taxon>
        <taxon>Trichinella</taxon>
    </lineage>
</organism>
<proteinExistence type="predicted"/>
<keyword evidence="5" id="KW-0479">Metal-binding</keyword>
<dbReference type="PANTHER" id="PTHR42648:SF11">
    <property type="entry name" value="TRANSPOSON TY4-P GAG-POL POLYPROTEIN"/>
    <property type="match status" value="1"/>
</dbReference>
<keyword evidence="14" id="KW-0917">Virion maturation</keyword>
<dbReference type="CDD" id="cd09272">
    <property type="entry name" value="RNase_HI_RT_Ty1"/>
    <property type="match status" value="1"/>
</dbReference>
<dbReference type="GO" id="GO:0019899">
    <property type="term" value="F:enzyme binding"/>
    <property type="evidence" value="ECO:0007669"/>
    <property type="project" value="UniProtKB-ARBA"/>
</dbReference>
<evidence type="ECO:0000256" key="8">
    <source>
        <dbReference type="ARBA" id="ARBA00022801"/>
    </source>
</evidence>
<dbReference type="InterPro" id="IPR001584">
    <property type="entry name" value="Integrase_cat-core"/>
</dbReference>
<dbReference type="Gene3D" id="3.30.420.10">
    <property type="entry name" value="Ribonuclease H-like superfamily/Ribonuclease H"/>
    <property type="match status" value="1"/>
</dbReference>
<feature type="domain" description="CCHC-type" evidence="18">
    <location>
        <begin position="222"/>
        <end position="237"/>
    </location>
</feature>
<dbReference type="GO" id="GO:0006310">
    <property type="term" value="P:DNA recombination"/>
    <property type="evidence" value="ECO:0007669"/>
    <property type="project" value="UniProtKB-KW"/>
</dbReference>
<evidence type="ECO:0000256" key="17">
    <source>
        <dbReference type="SAM" id="MobiDB-lite"/>
    </source>
</evidence>
<feature type="domain" description="Integrase catalytic" evidence="19">
    <location>
        <begin position="468"/>
        <end position="648"/>
    </location>
</feature>
<dbReference type="GO" id="GO:0006508">
    <property type="term" value="P:proteolysis"/>
    <property type="evidence" value="ECO:0007669"/>
    <property type="project" value="UniProtKB-KW"/>
</dbReference>
<dbReference type="GO" id="GO:0008233">
    <property type="term" value="F:peptidase activity"/>
    <property type="evidence" value="ECO:0007669"/>
    <property type="project" value="UniProtKB-KW"/>
</dbReference>
<dbReference type="PROSITE" id="PS50158">
    <property type="entry name" value="ZF_CCHC"/>
    <property type="match status" value="1"/>
</dbReference>
<keyword evidence="8" id="KW-0378">Hydrolase</keyword>
<keyword evidence="9" id="KW-0067">ATP-binding</keyword>
<dbReference type="GO" id="GO:0003964">
    <property type="term" value="F:RNA-directed DNA polymerase activity"/>
    <property type="evidence" value="ECO:0007669"/>
    <property type="project" value="UniProtKB-KW"/>
</dbReference>